<dbReference type="AlphaFoldDB" id="A0A2A2TAU6"/>
<proteinExistence type="predicted"/>
<dbReference type="EMBL" id="NTFS01000543">
    <property type="protein sequence ID" value="PAX49069.1"/>
    <property type="molecule type" value="Genomic_DNA"/>
</dbReference>
<protein>
    <submittedName>
        <fullName evidence="1">NADH-dependent alcohol dehydrogenase</fullName>
    </submittedName>
</protein>
<accession>A0A2A2TAU6</accession>
<name>A0A2A2TAU6_9CYAN</name>
<keyword evidence="2" id="KW-1185">Reference proteome</keyword>
<comment type="caution">
    <text evidence="1">The sequence shown here is derived from an EMBL/GenBank/DDBJ whole genome shotgun (WGS) entry which is preliminary data.</text>
</comment>
<dbReference type="Proteomes" id="UP000218238">
    <property type="component" value="Unassembled WGS sequence"/>
</dbReference>
<dbReference type="SUPFAM" id="SSF56796">
    <property type="entry name" value="Dehydroquinate synthase-like"/>
    <property type="match status" value="1"/>
</dbReference>
<organism evidence="1 2">
    <name type="scientific">Brunnivagina elsteri CCALA 953</name>
    <dbReference type="NCBI Taxonomy" id="987040"/>
    <lineage>
        <taxon>Bacteria</taxon>
        <taxon>Bacillati</taxon>
        <taxon>Cyanobacteriota</taxon>
        <taxon>Cyanophyceae</taxon>
        <taxon>Nostocales</taxon>
        <taxon>Calotrichaceae</taxon>
        <taxon>Brunnivagina</taxon>
    </lineage>
</organism>
<gene>
    <name evidence="1" type="ORF">CK510_28035</name>
</gene>
<evidence type="ECO:0000313" key="1">
    <source>
        <dbReference type="EMBL" id="PAX49069.1"/>
    </source>
</evidence>
<feature type="non-terminal residue" evidence="1">
    <location>
        <position position="39"/>
    </location>
</feature>
<sequence>MQNFSFHNPVKILFGKGQIANIATEIPTNAKILMTYGGG</sequence>
<reference evidence="1 2" key="1">
    <citation type="submission" date="2017-08" db="EMBL/GenBank/DDBJ databases">
        <title>Draft genome sequence of filamentous cyanobacterium Calothrix elsteri CCALA 953.</title>
        <authorList>
            <person name="Gagunashvili A.N."/>
            <person name="Elster J."/>
            <person name="Andresson O.S."/>
        </authorList>
    </citation>
    <scope>NUCLEOTIDE SEQUENCE [LARGE SCALE GENOMIC DNA]</scope>
    <source>
        <strain evidence="1 2">CCALA 953</strain>
    </source>
</reference>
<evidence type="ECO:0000313" key="2">
    <source>
        <dbReference type="Proteomes" id="UP000218238"/>
    </source>
</evidence>